<dbReference type="GO" id="GO:0003700">
    <property type="term" value="F:DNA-binding transcription factor activity"/>
    <property type="evidence" value="ECO:0007669"/>
    <property type="project" value="InterPro"/>
</dbReference>
<dbReference type="EMBL" id="JAOSKY010000002">
    <property type="protein sequence ID" value="MCU7247195.1"/>
    <property type="molecule type" value="Genomic_DNA"/>
</dbReference>
<accession>A0A9X2XDZ0</accession>
<dbReference type="Gene3D" id="1.10.10.10">
    <property type="entry name" value="Winged helix-like DNA-binding domain superfamily/Winged helix DNA-binding domain"/>
    <property type="match status" value="1"/>
</dbReference>
<keyword evidence="7" id="KW-1185">Reference proteome</keyword>
<dbReference type="SUPFAM" id="SSF53850">
    <property type="entry name" value="Periplasmic binding protein-like II"/>
    <property type="match status" value="1"/>
</dbReference>
<dbReference type="InterPro" id="IPR058163">
    <property type="entry name" value="LysR-type_TF_proteobact-type"/>
</dbReference>
<evidence type="ECO:0000256" key="3">
    <source>
        <dbReference type="ARBA" id="ARBA00023125"/>
    </source>
</evidence>
<organism evidence="6 7">
    <name type="scientific">Pseudomonas koreensis</name>
    <dbReference type="NCBI Taxonomy" id="198620"/>
    <lineage>
        <taxon>Bacteria</taxon>
        <taxon>Pseudomonadati</taxon>
        <taxon>Pseudomonadota</taxon>
        <taxon>Gammaproteobacteria</taxon>
        <taxon>Pseudomonadales</taxon>
        <taxon>Pseudomonadaceae</taxon>
        <taxon>Pseudomonas</taxon>
    </lineage>
</organism>
<reference evidence="6" key="2">
    <citation type="journal article" date="2023" name="mSystems">
        <title>Charting the Lipopeptidome of Nonpathogenic Pseudomonas.</title>
        <authorList>
            <person name="Cesa-Luna C."/>
            <person name="Geudens N."/>
            <person name="Girard L."/>
            <person name="De Roo V."/>
            <person name="Maklad H.R."/>
            <person name="Martins J.C."/>
            <person name="Hofte M."/>
            <person name="De Mot R."/>
        </authorList>
    </citation>
    <scope>NUCLEOTIDE SEQUENCE</scope>
    <source>
        <strain evidence="6">B1M3-32</strain>
    </source>
</reference>
<dbReference type="PROSITE" id="PS50931">
    <property type="entry name" value="HTH_LYSR"/>
    <property type="match status" value="1"/>
</dbReference>
<dbReference type="Gene3D" id="3.40.190.290">
    <property type="match status" value="1"/>
</dbReference>
<comment type="similarity">
    <text evidence="1">Belongs to the LysR transcriptional regulatory family.</text>
</comment>
<sequence length="305" mass="33870">MKIIHQSKDNDLSSFTAFLAVAAHRSFRSAADELNMTPSAISHAIKVLERRLNVRLFNRTTRSVSLTDAGERLASKLRPAMASIEEAIQELESDDHRPKGVVRINASEGAIRLVLRPVLARFFREYPQVHLDIVSDGKLSDIVADGFDAGIRLAEAVPRDMVAVSVSKDVRFAVVASPRYFEQRGYPKVPHDLHGHDCIRFRFESGAIYRWELERLGVAERFNASGPLTLTDQPMMVDAAIDGIGIAFVPEHLAADALKDGRLKRALEDWCPAQPGLCLYYSGHRHVSSGLRALINMLTETLSDS</sequence>
<dbReference type="FunFam" id="1.10.10.10:FF:000001">
    <property type="entry name" value="LysR family transcriptional regulator"/>
    <property type="match status" value="1"/>
</dbReference>
<dbReference type="InterPro" id="IPR036388">
    <property type="entry name" value="WH-like_DNA-bd_sf"/>
</dbReference>
<dbReference type="Pfam" id="PF00126">
    <property type="entry name" value="HTH_1"/>
    <property type="match status" value="1"/>
</dbReference>
<evidence type="ECO:0000256" key="2">
    <source>
        <dbReference type="ARBA" id="ARBA00023015"/>
    </source>
</evidence>
<name>A0A9X2XDZ0_9PSED</name>
<reference evidence="6" key="1">
    <citation type="submission" date="2022-09" db="EMBL/GenBank/DDBJ databases">
        <authorList>
            <person name="Cesa-Luna C."/>
            <person name="Girard L."/>
            <person name="Lood C."/>
            <person name="Hofte M."/>
            <person name="De Mot R."/>
        </authorList>
    </citation>
    <scope>NUCLEOTIDE SEQUENCE</scope>
    <source>
        <strain evidence="6">B1M3-32</strain>
    </source>
</reference>
<dbReference type="Pfam" id="PF03466">
    <property type="entry name" value="LysR_substrate"/>
    <property type="match status" value="1"/>
</dbReference>
<evidence type="ECO:0000256" key="1">
    <source>
        <dbReference type="ARBA" id="ARBA00009437"/>
    </source>
</evidence>
<dbReference type="Proteomes" id="UP001139955">
    <property type="component" value="Unassembled WGS sequence"/>
</dbReference>
<dbReference type="PANTHER" id="PTHR30537">
    <property type="entry name" value="HTH-TYPE TRANSCRIPTIONAL REGULATOR"/>
    <property type="match status" value="1"/>
</dbReference>
<feature type="domain" description="HTH lysR-type" evidence="5">
    <location>
        <begin position="10"/>
        <end position="67"/>
    </location>
</feature>
<dbReference type="GO" id="GO:0043565">
    <property type="term" value="F:sequence-specific DNA binding"/>
    <property type="evidence" value="ECO:0007669"/>
    <property type="project" value="TreeGrafter"/>
</dbReference>
<dbReference type="AlphaFoldDB" id="A0A9X2XDZ0"/>
<dbReference type="InterPro" id="IPR036390">
    <property type="entry name" value="WH_DNA-bd_sf"/>
</dbReference>
<keyword evidence="2" id="KW-0805">Transcription regulation</keyword>
<dbReference type="SUPFAM" id="SSF46785">
    <property type="entry name" value="Winged helix' DNA-binding domain"/>
    <property type="match status" value="1"/>
</dbReference>
<keyword evidence="4" id="KW-0804">Transcription</keyword>
<evidence type="ECO:0000313" key="7">
    <source>
        <dbReference type="Proteomes" id="UP001139955"/>
    </source>
</evidence>
<dbReference type="PRINTS" id="PR00039">
    <property type="entry name" value="HTHLYSR"/>
</dbReference>
<dbReference type="PANTHER" id="PTHR30537:SF1">
    <property type="entry name" value="HTH-TYPE TRANSCRIPTIONAL REGULATOR PGRR"/>
    <property type="match status" value="1"/>
</dbReference>
<dbReference type="RefSeq" id="WP_301621184.1">
    <property type="nucleotide sequence ID" value="NZ_JAOSKY010000002.1"/>
</dbReference>
<evidence type="ECO:0000256" key="4">
    <source>
        <dbReference type="ARBA" id="ARBA00023163"/>
    </source>
</evidence>
<dbReference type="GO" id="GO:0006351">
    <property type="term" value="P:DNA-templated transcription"/>
    <property type="evidence" value="ECO:0007669"/>
    <property type="project" value="TreeGrafter"/>
</dbReference>
<keyword evidence="3" id="KW-0238">DNA-binding</keyword>
<evidence type="ECO:0000259" key="5">
    <source>
        <dbReference type="PROSITE" id="PS50931"/>
    </source>
</evidence>
<protein>
    <submittedName>
        <fullName evidence="6">LysR family transcriptional regulator</fullName>
    </submittedName>
</protein>
<proteinExistence type="inferred from homology"/>
<evidence type="ECO:0000313" key="6">
    <source>
        <dbReference type="EMBL" id="MCU7247195.1"/>
    </source>
</evidence>
<dbReference type="InterPro" id="IPR000847">
    <property type="entry name" value="LysR_HTH_N"/>
</dbReference>
<comment type="caution">
    <text evidence="6">The sequence shown here is derived from an EMBL/GenBank/DDBJ whole genome shotgun (WGS) entry which is preliminary data.</text>
</comment>
<dbReference type="InterPro" id="IPR005119">
    <property type="entry name" value="LysR_subst-bd"/>
</dbReference>
<dbReference type="CDD" id="cd08474">
    <property type="entry name" value="PBP2_CrgA_like_5"/>
    <property type="match status" value="1"/>
</dbReference>
<gene>
    <name evidence="6" type="ORF">OC940_05180</name>
</gene>